<evidence type="ECO:0000256" key="2">
    <source>
        <dbReference type="ARBA" id="ARBA00022801"/>
    </source>
</evidence>
<dbReference type="GO" id="GO:0004386">
    <property type="term" value="F:helicase activity"/>
    <property type="evidence" value="ECO:0007669"/>
    <property type="project" value="UniProtKB-KW"/>
</dbReference>
<dbReference type="PANTHER" id="PTHR18934">
    <property type="entry name" value="ATP-DEPENDENT RNA HELICASE"/>
    <property type="match status" value="1"/>
</dbReference>
<dbReference type="SMART" id="SM00847">
    <property type="entry name" value="HA2"/>
    <property type="match status" value="1"/>
</dbReference>
<feature type="domain" description="Helicase-associated" evidence="5">
    <location>
        <begin position="88"/>
        <end position="206"/>
    </location>
</feature>
<evidence type="ECO:0000313" key="6">
    <source>
        <dbReference type="EMBL" id="CAP73810.1"/>
    </source>
</evidence>
<reference evidence="6" key="1">
    <citation type="journal article" date="2008" name="Genome Biol.">
        <title>The genome sequence of the model ascomycete fungus Podospora anserina.</title>
        <authorList>
            <person name="Espagne E."/>
            <person name="Lespinet O."/>
            <person name="Malagnac F."/>
            <person name="Da Silva C."/>
            <person name="Jaillon O."/>
            <person name="Porcel B.M."/>
            <person name="Couloux A."/>
            <person name="Aury J.-M."/>
            <person name="Segurens B."/>
            <person name="Poulain J."/>
            <person name="Anthouard V."/>
            <person name="Grossetete S."/>
            <person name="Khalili H."/>
            <person name="Coppin E."/>
            <person name="Dequard-Chablat M."/>
            <person name="Picard M."/>
            <person name="Contamine V."/>
            <person name="Arnaise S."/>
            <person name="Bourdais A."/>
            <person name="Berteaux-Lecellier V."/>
            <person name="Gautheret D."/>
            <person name="de Vries R.P."/>
            <person name="Battaglia E."/>
            <person name="Coutinho P.M."/>
            <person name="Danchin E.G.J."/>
            <person name="Henrissat B."/>
            <person name="El Khoury R."/>
            <person name="Sainsard-Chanet A."/>
            <person name="Boivin A."/>
            <person name="Pinan-Lucarre B."/>
            <person name="Sellem C.H."/>
            <person name="Debuchy R."/>
            <person name="Wincker P."/>
            <person name="Weissenbach J."/>
            <person name="Silar P."/>
        </authorList>
    </citation>
    <scope>NUCLEOTIDE SEQUENCE [LARGE SCALE GENOMIC DNA]</scope>
    <source>
        <strain evidence="6">S mat+</strain>
    </source>
</reference>
<protein>
    <submittedName>
        <fullName evidence="6">Podospora anserina S mat+ genomic DNA chromosome 2, supercontig 2</fullName>
    </submittedName>
</protein>
<dbReference type="InterPro" id="IPR007502">
    <property type="entry name" value="Helicase-assoc_dom"/>
</dbReference>
<dbReference type="GeneID" id="6195560"/>
<proteinExistence type="predicted"/>
<dbReference type="EMBL" id="CU640366">
    <property type="protein sequence ID" value="CAP73810.1"/>
    <property type="molecule type" value="Genomic_DNA"/>
</dbReference>
<dbReference type="InterPro" id="IPR011709">
    <property type="entry name" value="DEAD-box_helicase_OB_fold"/>
</dbReference>
<dbReference type="RefSeq" id="XP_001911982.1">
    <property type="nucleotide sequence ID" value="XM_001911947.1"/>
</dbReference>
<dbReference type="OrthoDB" id="10253254at2759"/>
<dbReference type="InterPro" id="IPR048333">
    <property type="entry name" value="HA2_WH"/>
</dbReference>
<dbReference type="GO" id="GO:0000462">
    <property type="term" value="P:maturation of SSU-rRNA from tricistronic rRNA transcript (SSU-rRNA, 5.8S rRNA, LSU-rRNA)"/>
    <property type="evidence" value="ECO:0007669"/>
    <property type="project" value="TreeGrafter"/>
</dbReference>
<name>B2B7N2_PODAN</name>
<dbReference type="GO" id="GO:0005524">
    <property type="term" value="F:ATP binding"/>
    <property type="evidence" value="ECO:0007669"/>
    <property type="project" value="UniProtKB-KW"/>
</dbReference>
<dbReference type="GO" id="GO:0016787">
    <property type="term" value="F:hydrolase activity"/>
    <property type="evidence" value="ECO:0007669"/>
    <property type="project" value="UniProtKB-KW"/>
</dbReference>
<dbReference type="KEGG" id="pan:PODANSg9027"/>
<sequence length="452" mass="50744">MTKISMIRWAILGFESKQRLSYWSYRYSTLPQRSFRYQRQLQRVSNTFDKRGVVLDRSEPVCDGKVGALELSENVSLPTPPERERLLMAEKLLSYLSAITLEGQITPTGSSMSIFPLSPRFSRILLVGHLHGCLPYTIALVAALSAGEIFINEHQAIPALEESTEDFRTNEEVVAEEKRARVRQAYNAVHKNFCYLDDKSDAIKLLQVVGEFAHEPTEAWCESHFVRFKILKEIRQLQFQIADLLRTNIPQHANFKLEEKLDPPSATQVQALKQMIAAGFIDQVAIRADKAPNPPETYRKPRRAIDVPYIPLIPLEGDQKVEDPLDRLVYIHPTSPLAHLSTAECPEYICYAYLQKAGNTGADGEKKVKTRMHALTDLTAGQIASLAKGTPLLTYGKPIKEVKGSESADGKTKEVWVIPYLRAEGGAGGLGWPLPARRVTQRKVPGKGWIVE</sequence>
<dbReference type="Pfam" id="PF04408">
    <property type="entry name" value="WHD_HA2"/>
    <property type="match status" value="1"/>
</dbReference>
<keyword evidence="2" id="KW-0378">Hydrolase</keyword>
<dbReference type="Pfam" id="PF07717">
    <property type="entry name" value="OB_NTP_bind"/>
    <property type="match status" value="1"/>
</dbReference>
<evidence type="ECO:0000256" key="1">
    <source>
        <dbReference type="ARBA" id="ARBA00022741"/>
    </source>
</evidence>
<evidence type="ECO:0000256" key="3">
    <source>
        <dbReference type="ARBA" id="ARBA00022806"/>
    </source>
</evidence>
<dbReference type="HOGENOM" id="CLU_605694_0_0_1"/>
<dbReference type="AlphaFoldDB" id="B2B7N2"/>
<dbReference type="GO" id="GO:0003723">
    <property type="term" value="F:RNA binding"/>
    <property type="evidence" value="ECO:0007669"/>
    <property type="project" value="TreeGrafter"/>
</dbReference>
<organism evidence="6">
    <name type="scientific">Podospora anserina (strain S / ATCC MYA-4624 / DSM 980 / FGSC 10383)</name>
    <name type="common">Pleurage anserina</name>
    <dbReference type="NCBI Taxonomy" id="515849"/>
    <lineage>
        <taxon>Eukaryota</taxon>
        <taxon>Fungi</taxon>
        <taxon>Dikarya</taxon>
        <taxon>Ascomycota</taxon>
        <taxon>Pezizomycotina</taxon>
        <taxon>Sordariomycetes</taxon>
        <taxon>Sordariomycetidae</taxon>
        <taxon>Sordariales</taxon>
        <taxon>Podosporaceae</taxon>
        <taxon>Podospora</taxon>
        <taxon>Podospora anserina</taxon>
    </lineage>
</organism>
<keyword evidence="4" id="KW-0067">ATP-binding</keyword>
<gene>
    <name evidence="6" type="ORF">PODANS_2_11660</name>
</gene>
<reference evidence="6" key="2">
    <citation type="submission" date="2008-07" db="EMBL/GenBank/DDBJ databases">
        <authorList>
            <person name="Genoscope - CEA"/>
        </authorList>
    </citation>
    <scope>NUCLEOTIDE SEQUENCE</scope>
    <source>
        <strain evidence="6">S mat+</strain>
    </source>
</reference>
<evidence type="ECO:0000256" key="4">
    <source>
        <dbReference type="ARBA" id="ARBA00022840"/>
    </source>
</evidence>
<dbReference type="GO" id="GO:0005730">
    <property type="term" value="C:nucleolus"/>
    <property type="evidence" value="ECO:0007669"/>
    <property type="project" value="TreeGrafter"/>
</dbReference>
<evidence type="ECO:0000259" key="5">
    <source>
        <dbReference type="SMART" id="SM00847"/>
    </source>
</evidence>
<keyword evidence="1" id="KW-0547">Nucleotide-binding</keyword>
<dbReference type="Pfam" id="PF21010">
    <property type="entry name" value="HA2_C"/>
    <property type="match status" value="1"/>
</dbReference>
<keyword evidence="3" id="KW-0347">Helicase</keyword>
<dbReference type="VEuPathDB" id="FungiDB:PODANS_2_11660"/>
<dbReference type="PANTHER" id="PTHR18934:SF99">
    <property type="entry name" value="ATP-DEPENDENT RNA HELICASE DHX37-RELATED"/>
    <property type="match status" value="1"/>
</dbReference>
<accession>B2B7N2</accession>
<dbReference type="Gene3D" id="1.20.120.1080">
    <property type="match status" value="1"/>
</dbReference>